<dbReference type="EC" id="1.3.3.3" evidence="4"/>
<protein>
    <recommendedName>
        <fullName evidence="4">coproporphyrinogen oxidase</fullName>
        <ecNumber evidence="4">1.3.3.3</ecNumber>
    </recommendedName>
</protein>
<dbReference type="OrthoDB" id="9777553at2"/>
<dbReference type="Pfam" id="PF01218">
    <property type="entry name" value="Coprogen_oxidas"/>
    <property type="match status" value="1"/>
</dbReference>
<reference evidence="8" key="1">
    <citation type="submission" date="2009-09" db="EMBL/GenBank/DDBJ databases">
        <title>The complete genome of Kribbella flavida DSM 17836.</title>
        <authorList>
            <consortium name="US DOE Joint Genome Institute (JGI-PGF)"/>
            <person name="Lucas S."/>
            <person name="Copeland A."/>
            <person name="Lapidus A."/>
            <person name="Glavina del Rio T."/>
            <person name="Dalin E."/>
            <person name="Tice H."/>
            <person name="Bruce D."/>
            <person name="Goodwin L."/>
            <person name="Pitluck S."/>
            <person name="Kyrpides N."/>
            <person name="Mavromatis K."/>
            <person name="Ivanova N."/>
            <person name="Saunders E."/>
            <person name="Brettin T."/>
            <person name="Detter J.C."/>
            <person name="Han C."/>
            <person name="Larimer F."/>
            <person name="Land M."/>
            <person name="Hauser L."/>
            <person name="Markowitz V."/>
            <person name="Cheng J.-F."/>
            <person name="Hugenholtz P."/>
            <person name="Woyke T."/>
            <person name="Wu D."/>
            <person name="Pukall R."/>
            <person name="Klenk H.-P."/>
            <person name="Eisen J.A."/>
        </authorList>
    </citation>
    <scope>NUCLEOTIDE SEQUENCE [LARGE SCALE GENOMIC DNA]</scope>
    <source>
        <strain evidence="8">DSM 17836 / JCM 10339 / NBRC 14399</strain>
    </source>
</reference>
<organism evidence="7 8">
    <name type="scientific">Kribbella flavida (strain DSM 17836 / JCM 10339 / NBRC 14399)</name>
    <dbReference type="NCBI Taxonomy" id="479435"/>
    <lineage>
        <taxon>Bacteria</taxon>
        <taxon>Bacillati</taxon>
        <taxon>Actinomycetota</taxon>
        <taxon>Actinomycetes</taxon>
        <taxon>Propionibacteriales</taxon>
        <taxon>Kribbellaceae</taxon>
        <taxon>Kribbella</taxon>
    </lineage>
</organism>
<evidence type="ECO:0000256" key="5">
    <source>
        <dbReference type="ARBA" id="ARBA00023002"/>
    </source>
</evidence>
<dbReference type="SUPFAM" id="SSF102886">
    <property type="entry name" value="Coproporphyrinogen III oxidase"/>
    <property type="match status" value="1"/>
</dbReference>
<dbReference type="Proteomes" id="UP000007967">
    <property type="component" value="Chromosome"/>
</dbReference>
<dbReference type="EMBL" id="CP001736">
    <property type="protein sequence ID" value="ADB35320.1"/>
    <property type="molecule type" value="Genomic_DNA"/>
</dbReference>
<dbReference type="AlphaFoldDB" id="D2PWU0"/>
<dbReference type="GO" id="GO:0006782">
    <property type="term" value="P:protoporphyrinogen IX biosynthetic process"/>
    <property type="evidence" value="ECO:0007669"/>
    <property type="project" value="TreeGrafter"/>
</dbReference>
<dbReference type="PANTHER" id="PTHR10755">
    <property type="entry name" value="COPROPORPHYRINOGEN III OXIDASE, MITOCHONDRIAL"/>
    <property type="match status" value="1"/>
</dbReference>
<evidence type="ECO:0000256" key="3">
    <source>
        <dbReference type="ARBA" id="ARBA00011738"/>
    </source>
</evidence>
<keyword evidence="5 7" id="KW-0560">Oxidoreductase</keyword>
<dbReference type="GO" id="GO:0004109">
    <property type="term" value="F:coproporphyrinogen oxidase activity"/>
    <property type="evidence" value="ECO:0007669"/>
    <property type="project" value="UniProtKB-EC"/>
</dbReference>
<evidence type="ECO:0000256" key="4">
    <source>
        <dbReference type="ARBA" id="ARBA00012869"/>
    </source>
</evidence>
<dbReference type="KEGG" id="kfl:Kfla_6318"/>
<name>D2PWU0_KRIFD</name>
<comment type="pathway">
    <text evidence="1">Porphyrin-containing compound metabolism; protoporphyrin-IX biosynthesis; protoporphyrinogen-IX from coproporphyrinogen-III (O2 route): step 1/1.</text>
</comment>
<reference evidence="7 8" key="2">
    <citation type="journal article" date="2010" name="Stand. Genomic Sci.">
        <title>Complete genome sequence of Kribbella flavida type strain (IFO 14399).</title>
        <authorList>
            <person name="Pukall R."/>
            <person name="Lapidus A."/>
            <person name="Glavina Del Rio T."/>
            <person name="Copeland A."/>
            <person name="Tice H."/>
            <person name="Cheng J.-F."/>
            <person name="Lucas S."/>
            <person name="Chen F."/>
            <person name="Nolan M."/>
            <person name="LaButti K."/>
            <person name="Pati A."/>
            <person name="Ivanova N."/>
            <person name="Mavrommatis K."/>
            <person name="Mikhailova N."/>
            <person name="Pitluck S."/>
            <person name="Bruce D."/>
            <person name="Goodwin L."/>
            <person name="Land M."/>
            <person name="Hauser L."/>
            <person name="Chang Y.-J."/>
            <person name="Jeffries C.D."/>
            <person name="Chen A."/>
            <person name="Palaniappan K."/>
            <person name="Chain P."/>
            <person name="Rohde M."/>
            <person name="Goeker M."/>
            <person name="Bristow J."/>
            <person name="Eisen J.A."/>
            <person name="Markowitz V."/>
            <person name="Hugenholtz P."/>
            <person name="Kyrpides N.C."/>
            <person name="Klenk H.-P."/>
            <person name="Brettin T."/>
        </authorList>
    </citation>
    <scope>NUCLEOTIDE SEQUENCE [LARGE SCALE GENOMIC DNA]</scope>
    <source>
        <strain evidence="8">DSM 17836 / JCM 10339 / NBRC 14399</strain>
    </source>
</reference>
<keyword evidence="6" id="KW-0627">Porphyrin biosynthesis</keyword>
<comment type="similarity">
    <text evidence="2">Belongs to the aerobic coproporphyrinogen-III oxidase family.</text>
</comment>
<evidence type="ECO:0000313" key="8">
    <source>
        <dbReference type="Proteomes" id="UP000007967"/>
    </source>
</evidence>
<evidence type="ECO:0000313" key="7">
    <source>
        <dbReference type="EMBL" id="ADB35320.1"/>
    </source>
</evidence>
<evidence type="ECO:0000256" key="1">
    <source>
        <dbReference type="ARBA" id="ARBA00005168"/>
    </source>
</evidence>
<dbReference type="RefSeq" id="WP_012923873.1">
    <property type="nucleotide sequence ID" value="NC_013729.1"/>
</dbReference>
<sequence>MTNRVDEVAAGFFAAQERLLSTFEQYDGRRRFDRRPWARDDLGHGTVGILEGGAVFERAAVNVSAVARPVVPEAITATRPHLAGQPFRATGISLVLHPLNPYAPSFHANFRYFESGGDWWFGGGLDLTPMYGFAEDGRHFHRTLAAWCARHPDAPYEQWKAECDRYFTIPHRREMRGLGGVFFDRLSTPAAPAVVADGIDTLEPAYLPLLDRRCHLPYGDHQRAWQLHRRGRYVEFNLGYDRGTRFGLQTSANIEAVLVSLPPHATWTYDHSPAPGSPEAATLALLQPRDWITA</sequence>
<dbReference type="Gene3D" id="3.40.1500.10">
    <property type="entry name" value="Coproporphyrinogen III oxidase, aerobic"/>
    <property type="match status" value="1"/>
</dbReference>
<dbReference type="eggNOG" id="COG0408">
    <property type="taxonomic scope" value="Bacteria"/>
</dbReference>
<dbReference type="PRINTS" id="PR00073">
    <property type="entry name" value="COPRGNOXDASE"/>
</dbReference>
<evidence type="ECO:0000256" key="6">
    <source>
        <dbReference type="ARBA" id="ARBA00023244"/>
    </source>
</evidence>
<keyword evidence="8" id="KW-1185">Reference proteome</keyword>
<evidence type="ECO:0000256" key="2">
    <source>
        <dbReference type="ARBA" id="ARBA00010644"/>
    </source>
</evidence>
<accession>D2PWU0</accession>
<dbReference type="NCBIfam" id="NF003727">
    <property type="entry name" value="PRK05330.1"/>
    <property type="match status" value="1"/>
</dbReference>
<dbReference type="STRING" id="479435.Kfla_6318"/>
<dbReference type="GO" id="GO:0005737">
    <property type="term" value="C:cytoplasm"/>
    <property type="evidence" value="ECO:0007669"/>
    <property type="project" value="TreeGrafter"/>
</dbReference>
<dbReference type="InterPro" id="IPR001260">
    <property type="entry name" value="Coprogen_oxidase_aer"/>
</dbReference>
<dbReference type="HOGENOM" id="CLU_026169_0_1_11"/>
<dbReference type="PANTHER" id="PTHR10755:SF0">
    <property type="entry name" value="OXYGEN-DEPENDENT COPROPORPHYRINOGEN-III OXIDASE, MITOCHONDRIAL"/>
    <property type="match status" value="1"/>
</dbReference>
<comment type="subunit">
    <text evidence="3">Homodimer.</text>
</comment>
<dbReference type="PIRSF" id="PIRSF000166">
    <property type="entry name" value="Coproporphyri_ox"/>
    <property type="match status" value="1"/>
</dbReference>
<proteinExistence type="inferred from homology"/>
<dbReference type="InterPro" id="IPR036406">
    <property type="entry name" value="Coprogen_oxidase_aer_sf"/>
</dbReference>
<gene>
    <name evidence="7" type="ordered locus">Kfla_6318</name>
</gene>